<proteinExistence type="predicted"/>
<feature type="domain" description="PAP-associated" evidence="7">
    <location>
        <begin position="290"/>
        <end position="348"/>
    </location>
</feature>
<dbReference type="GO" id="GO:0050265">
    <property type="term" value="F:RNA uridylyltransferase activity"/>
    <property type="evidence" value="ECO:0007669"/>
    <property type="project" value="TreeGrafter"/>
</dbReference>
<evidence type="ECO:0008006" key="11">
    <source>
        <dbReference type="Google" id="ProtNLM"/>
    </source>
</evidence>
<evidence type="ECO:0000256" key="5">
    <source>
        <dbReference type="ARBA" id="ARBA00022842"/>
    </source>
</evidence>
<sequence length="433" mass="50284">MDDERDGDQLKYEVHTQSAVFGEFSDKYCEFMREKADDFEALSLEMAVFYEQQKQTMDELIRKLDFCQDLKVAIQRHCPTWTFDIIPTGSTLTGLGMKNSDLDATIHIPKAAKVFTKNGILDKRKASLNILQIVRRICQNDERMKDRVKQNIQFVPAQIPILRMESSDGIEVDLGVIVEQFLSSLHNTFLTKHYVDFDNRFAPFCAIVKIWGEKSGVKNPKDGGFNSYAMVLLVTHFLQCGTSPPILPNLPQVFREQKFFALSDTVFPTVVDFTAKLPEALPRIAQNHSSVAELFMQFLHYFANFDFRKHYISISGACIRDRTTSEEPKVKAQRMKEVYIEDPFDEHNPGRTVRSLQEIRNIFRETLKKFDSKPTFPKLNDFFEKIEYEESLSEFIEQDLINEEGSEESQTFHDAMEEAEENHDEYESEEDEY</sequence>
<dbReference type="Gene3D" id="3.30.460.10">
    <property type="entry name" value="Beta Polymerase, domain 2"/>
    <property type="match status" value="1"/>
</dbReference>
<dbReference type="GO" id="GO:0031123">
    <property type="term" value="P:RNA 3'-end processing"/>
    <property type="evidence" value="ECO:0007669"/>
    <property type="project" value="TreeGrafter"/>
</dbReference>
<dbReference type="Gene3D" id="1.10.1410.10">
    <property type="match status" value="1"/>
</dbReference>
<dbReference type="InterPro" id="IPR054708">
    <property type="entry name" value="MTPAP-like_central"/>
</dbReference>
<evidence type="ECO:0000313" key="10">
    <source>
        <dbReference type="Proteomes" id="UP001152747"/>
    </source>
</evidence>
<dbReference type="Proteomes" id="UP001152747">
    <property type="component" value="Unassembled WGS sequence"/>
</dbReference>
<dbReference type="InterPro" id="IPR002058">
    <property type="entry name" value="PAP_assoc"/>
</dbReference>
<evidence type="ECO:0000256" key="3">
    <source>
        <dbReference type="ARBA" id="ARBA00022679"/>
    </source>
</evidence>
<feature type="compositionally biased region" description="Acidic residues" evidence="6">
    <location>
        <begin position="417"/>
        <end position="433"/>
    </location>
</feature>
<gene>
    <name evidence="9" type="ORF">CAMP_LOCUS3495</name>
</gene>
<dbReference type="AlphaFoldDB" id="A0A9P1MVZ8"/>
<keyword evidence="5" id="KW-0460">Magnesium</keyword>
<keyword evidence="10" id="KW-1185">Reference proteome</keyword>
<comment type="cofactor">
    <cofactor evidence="1">
        <name>Mn(2+)</name>
        <dbReference type="ChEBI" id="CHEBI:29035"/>
    </cofactor>
</comment>
<evidence type="ECO:0000259" key="8">
    <source>
        <dbReference type="Pfam" id="PF22600"/>
    </source>
</evidence>
<dbReference type="PANTHER" id="PTHR12271:SF128">
    <property type="entry name" value="PAP-ASSOCIATED DOMAIN-CONTAINING PROTEIN"/>
    <property type="match status" value="1"/>
</dbReference>
<protein>
    <recommendedName>
        <fullName evidence="11">PAP-associated domain-containing protein</fullName>
    </recommendedName>
</protein>
<evidence type="ECO:0000256" key="6">
    <source>
        <dbReference type="SAM" id="MobiDB-lite"/>
    </source>
</evidence>
<dbReference type="SUPFAM" id="SSF81631">
    <property type="entry name" value="PAP/OAS1 substrate-binding domain"/>
    <property type="match status" value="1"/>
</dbReference>
<evidence type="ECO:0000259" key="7">
    <source>
        <dbReference type="Pfam" id="PF03828"/>
    </source>
</evidence>
<dbReference type="GO" id="GO:0046872">
    <property type="term" value="F:metal ion binding"/>
    <property type="evidence" value="ECO:0007669"/>
    <property type="project" value="UniProtKB-KW"/>
</dbReference>
<feature type="region of interest" description="Disordered" evidence="6">
    <location>
        <begin position="399"/>
        <end position="433"/>
    </location>
</feature>
<accession>A0A9P1MVZ8</accession>
<dbReference type="PANTHER" id="PTHR12271">
    <property type="entry name" value="POLY A POLYMERASE CID PAP -RELATED"/>
    <property type="match status" value="1"/>
</dbReference>
<dbReference type="SUPFAM" id="SSF81301">
    <property type="entry name" value="Nucleotidyltransferase"/>
    <property type="match status" value="1"/>
</dbReference>
<dbReference type="InterPro" id="IPR043519">
    <property type="entry name" value="NT_sf"/>
</dbReference>
<dbReference type="EMBL" id="CANHGI010000002">
    <property type="protein sequence ID" value="CAI5440858.1"/>
    <property type="molecule type" value="Genomic_DNA"/>
</dbReference>
<dbReference type="Pfam" id="PF03828">
    <property type="entry name" value="PAP_assoc"/>
    <property type="match status" value="1"/>
</dbReference>
<comment type="caution">
    <text evidence="9">The sequence shown here is derived from an EMBL/GenBank/DDBJ whole genome shotgun (WGS) entry which is preliminary data.</text>
</comment>
<reference evidence="9" key="1">
    <citation type="submission" date="2022-11" db="EMBL/GenBank/DDBJ databases">
        <authorList>
            <person name="Kikuchi T."/>
        </authorList>
    </citation>
    <scope>NUCLEOTIDE SEQUENCE</scope>
    <source>
        <strain evidence="9">PS1010</strain>
    </source>
</reference>
<evidence type="ECO:0000256" key="1">
    <source>
        <dbReference type="ARBA" id="ARBA00001936"/>
    </source>
</evidence>
<dbReference type="Pfam" id="PF22600">
    <property type="entry name" value="MTPAP-like_central"/>
    <property type="match status" value="1"/>
</dbReference>
<comment type="cofactor">
    <cofactor evidence="2">
        <name>Mg(2+)</name>
        <dbReference type="ChEBI" id="CHEBI:18420"/>
    </cofactor>
</comment>
<name>A0A9P1MVZ8_9PELO</name>
<evidence type="ECO:0000256" key="4">
    <source>
        <dbReference type="ARBA" id="ARBA00022723"/>
    </source>
</evidence>
<feature type="domain" description="Poly(A) RNA polymerase mitochondrial-like central palm" evidence="8">
    <location>
        <begin position="42"/>
        <end position="194"/>
    </location>
</feature>
<keyword evidence="3" id="KW-0808">Transferase</keyword>
<dbReference type="GO" id="GO:1990817">
    <property type="term" value="F:poly(A) RNA polymerase activity"/>
    <property type="evidence" value="ECO:0007669"/>
    <property type="project" value="UniProtKB-ARBA"/>
</dbReference>
<organism evidence="9 10">
    <name type="scientific">Caenorhabditis angaria</name>
    <dbReference type="NCBI Taxonomy" id="860376"/>
    <lineage>
        <taxon>Eukaryota</taxon>
        <taxon>Metazoa</taxon>
        <taxon>Ecdysozoa</taxon>
        <taxon>Nematoda</taxon>
        <taxon>Chromadorea</taxon>
        <taxon>Rhabditida</taxon>
        <taxon>Rhabditina</taxon>
        <taxon>Rhabditomorpha</taxon>
        <taxon>Rhabditoidea</taxon>
        <taxon>Rhabditidae</taxon>
        <taxon>Peloderinae</taxon>
        <taxon>Caenorhabditis</taxon>
    </lineage>
</organism>
<evidence type="ECO:0000256" key="2">
    <source>
        <dbReference type="ARBA" id="ARBA00001946"/>
    </source>
</evidence>
<evidence type="ECO:0000313" key="9">
    <source>
        <dbReference type="EMBL" id="CAI5440858.1"/>
    </source>
</evidence>
<dbReference type="OrthoDB" id="2274644at2759"/>
<keyword evidence="4" id="KW-0479">Metal-binding</keyword>